<dbReference type="InterPro" id="IPR000014">
    <property type="entry name" value="PAS"/>
</dbReference>
<dbReference type="InterPro" id="IPR052155">
    <property type="entry name" value="Biofilm_reg_signaling"/>
</dbReference>
<protein>
    <recommendedName>
        <fullName evidence="14">Diguanylate cyclase</fullName>
    </recommendedName>
</protein>
<evidence type="ECO:0000259" key="9">
    <source>
        <dbReference type="PROSITE" id="PS50113"/>
    </source>
</evidence>
<dbReference type="InterPro" id="IPR013655">
    <property type="entry name" value="PAS_fold_3"/>
</dbReference>
<evidence type="ECO:0000256" key="3">
    <source>
        <dbReference type="ARBA" id="ARBA00022475"/>
    </source>
</evidence>
<feature type="domain" description="HAMP" evidence="10">
    <location>
        <begin position="305"/>
        <end position="356"/>
    </location>
</feature>
<dbReference type="PANTHER" id="PTHR44757">
    <property type="entry name" value="DIGUANYLATE CYCLASE DGCP"/>
    <property type="match status" value="1"/>
</dbReference>
<dbReference type="Gene3D" id="3.30.450.20">
    <property type="entry name" value="PAS domain"/>
    <property type="match status" value="2"/>
</dbReference>
<feature type="transmembrane region" description="Helical" evidence="7">
    <location>
        <begin position="12"/>
        <end position="32"/>
    </location>
</feature>
<dbReference type="InterPro" id="IPR033479">
    <property type="entry name" value="dCache_1"/>
</dbReference>
<dbReference type="PROSITE" id="PS50887">
    <property type="entry name" value="GGDEF"/>
    <property type="match status" value="1"/>
</dbReference>
<reference evidence="12 13" key="1">
    <citation type="journal article" date="2011" name="Front. Microbiol.">
        <title>Genomic signatures of strain selection and enhancement in Bacillus atrophaeus var. globigii, a historical biowarfare simulant.</title>
        <authorList>
            <person name="Gibbons H.S."/>
            <person name="Broomall S.M."/>
            <person name="McNew L.A."/>
            <person name="Daligault H."/>
            <person name="Chapman C."/>
            <person name="Bruce D."/>
            <person name="Karavis M."/>
            <person name="Krepps M."/>
            <person name="McGregor P.A."/>
            <person name="Hong C."/>
            <person name="Park K.H."/>
            <person name="Akmal A."/>
            <person name="Feldman A."/>
            <person name="Lin J.S."/>
            <person name="Chang W.E."/>
            <person name="Higgs B.W."/>
            <person name="Demirev P."/>
            <person name="Lindquist J."/>
            <person name="Liem A."/>
            <person name="Fochler E."/>
            <person name="Read T.D."/>
            <person name="Tapia R."/>
            <person name="Johnson S."/>
            <person name="Bishop-Lilly K.A."/>
            <person name="Detter C."/>
            <person name="Han C."/>
            <person name="Sozhamannan S."/>
            <person name="Rosenzweig C.N."/>
            <person name="Skowronski E.W."/>
        </authorList>
    </citation>
    <scope>NUCLEOTIDE SEQUENCE [LARGE SCALE GENOMIC DNA]</scope>
    <source>
        <strain evidence="12 13">MLST1</strain>
    </source>
</reference>
<dbReference type="CDD" id="cd18774">
    <property type="entry name" value="PDC2_HK_sensor"/>
    <property type="match status" value="1"/>
</dbReference>
<accession>A0A432W6N8</accession>
<dbReference type="SUPFAM" id="SSF55073">
    <property type="entry name" value="Nucleotide cyclase"/>
    <property type="match status" value="1"/>
</dbReference>
<dbReference type="SMART" id="SM00267">
    <property type="entry name" value="GGDEF"/>
    <property type="match status" value="1"/>
</dbReference>
<keyword evidence="4 7" id="KW-0812">Transmembrane</keyword>
<dbReference type="NCBIfam" id="TIGR00254">
    <property type="entry name" value="GGDEF"/>
    <property type="match status" value="1"/>
</dbReference>
<keyword evidence="13" id="KW-1185">Reference proteome</keyword>
<dbReference type="Gene3D" id="6.10.340.10">
    <property type="match status" value="1"/>
</dbReference>
<dbReference type="NCBIfam" id="TIGR00229">
    <property type="entry name" value="sensory_box"/>
    <property type="match status" value="1"/>
</dbReference>
<evidence type="ECO:0000259" key="10">
    <source>
        <dbReference type="PROSITE" id="PS50885"/>
    </source>
</evidence>
<evidence type="ECO:0000256" key="1">
    <source>
        <dbReference type="ARBA" id="ARBA00001946"/>
    </source>
</evidence>
<dbReference type="Proteomes" id="UP000288293">
    <property type="component" value="Unassembled WGS sequence"/>
</dbReference>
<dbReference type="PROSITE" id="PS50112">
    <property type="entry name" value="PAS"/>
    <property type="match status" value="1"/>
</dbReference>
<feature type="domain" description="PAC" evidence="9">
    <location>
        <begin position="434"/>
        <end position="485"/>
    </location>
</feature>
<comment type="caution">
    <text evidence="12">The sequence shown here is derived from an EMBL/GenBank/DDBJ whole genome shotgun (WGS) entry which is preliminary data.</text>
</comment>
<dbReference type="Pfam" id="PF00990">
    <property type="entry name" value="GGDEF"/>
    <property type="match status" value="1"/>
</dbReference>
<dbReference type="RefSeq" id="WP_126802423.1">
    <property type="nucleotide sequence ID" value="NZ_PIPL01000001.1"/>
</dbReference>
<dbReference type="FunFam" id="3.30.70.270:FF:000001">
    <property type="entry name" value="Diguanylate cyclase domain protein"/>
    <property type="match status" value="1"/>
</dbReference>
<dbReference type="EMBL" id="PIPL01000001">
    <property type="protein sequence ID" value="RUO25649.1"/>
    <property type="molecule type" value="Genomic_DNA"/>
</dbReference>
<dbReference type="CDD" id="cd01949">
    <property type="entry name" value="GGDEF"/>
    <property type="match status" value="1"/>
</dbReference>
<evidence type="ECO:0000256" key="7">
    <source>
        <dbReference type="SAM" id="Phobius"/>
    </source>
</evidence>
<dbReference type="InterPro" id="IPR000160">
    <property type="entry name" value="GGDEF_dom"/>
</dbReference>
<sequence>MNAFFKRLSTRLYLTFALSMCLVLFALLSVSIKVQEEALYKHAEDRLLQVTDVFRTSLELVLQTRQESLTNLAKNLQRWETNDHPSLADDSALRQLFDHVWVVNRNGDVVDEWPRLGAVQERLNIASRELFRRASETGGYFIGQPESSYYTQEPIVNAVVPMFDSEGDFMGAVIGMFSLYDNTVLNRIASTRVGDHGYVAISTNDGTIIAHPDRRLILERLPPGENSLLDSAIHEGWQGVGETTDSTGKTTLQTMRQLGNSGWILGAVLSLEEAMQPAYELRRVQVIVGLISLLISLSLLSWILRAYLRPLNVLQGEVIDIQQGRAHQLTEPGIEELRQVVSRFNDLLAQNEANQQTLQQRQAYLDIILATSAAGLFMADTAGKIEYTNERTVEITGFPPEELKSSSILNNIAEEHRERLIERWKEALKYNVPMSVDLQLRRLDGEVIWLQVHTEPVFADHICIGHVGTINDVTKHQQKVAELRSAANEDKLTGLLNRRGIEQAMVKAFQDARQERSDLILLVLDLDNFKAVNDYEGHEAGDWVLQKVALVMRQFTRDSDWVGRLGGDEFILVLPGCPVEQGERIANELVNHIAGISAERHLPQVTASVGMVNLRGDDQSAMDMLRRADKAAYAAKHAGRNQVFTETD</sequence>
<dbReference type="SUPFAM" id="SSF55785">
    <property type="entry name" value="PYP-like sensor domain (PAS domain)"/>
    <property type="match status" value="1"/>
</dbReference>
<dbReference type="PROSITE" id="PS50113">
    <property type="entry name" value="PAC"/>
    <property type="match status" value="1"/>
</dbReference>
<dbReference type="InterPro" id="IPR003660">
    <property type="entry name" value="HAMP_dom"/>
</dbReference>
<keyword evidence="5 7" id="KW-1133">Transmembrane helix</keyword>
<name>A0A432W6N8_9GAMM</name>
<evidence type="ECO:0000256" key="2">
    <source>
        <dbReference type="ARBA" id="ARBA00004651"/>
    </source>
</evidence>
<dbReference type="Pfam" id="PF02743">
    <property type="entry name" value="dCache_1"/>
    <property type="match status" value="1"/>
</dbReference>
<dbReference type="GO" id="GO:0003824">
    <property type="term" value="F:catalytic activity"/>
    <property type="evidence" value="ECO:0007669"/>
    <property type="project" value="UniProtKB-ARBA"/>
</dbReference>
<dbReference type="CDD" id="cd18773">
    <property type="entry name" value="PDC1_HK_sensor"/>
    <property type="match status" value="1"/>
</dbReference>
<evidence type="ECO:0000259" key="11">
    <source>
        <dbReference type="PROSITE" id="PS50887"/>
    </source>
</evidence>
<organism evidence="12 13">
    <name type="scientific">Aliidiomarina minuta</name>
    <dbReference type="NCBI Taxonomy" id="880057"/>
    <lineage>
        <taxon>Bacteria</taxon>
        <taxon>Pseudomonadati</taxon>
        <taxon>Pseudomonadota</taxon>
        <taxon>Gammaproteobacteria</taxon>
        <taxon>Alteromonadales</taxon>
        <taxon>Idiomarinaceae</taxon>
        <taxon>Aliidiomarina</taxon>
    </lineage>
</organism>
<evidence type="ECO:0000256" key="6">
    <source>
        <dbReference type="ARBA" id="ARBA00023136"/>
    </source>
</evidence>
<dbReference type="InterPro" id="IPR029787">
    <property type="entry name" value="Nucleotide_cyclase"/>
</dbReference>
<dbReference type="CDD" id="cd00130">
    <property type="entry name" value="PAS"/>
    <property type="match status" value="1"/>
</dbReference>
<gene>
    <name evidence="12" type="ORF">CWE09_02665</name>
</gene>
<dbReference type="SMART" id="SM00091">
    <property type="entry name" value="PAS"/>
    <property type="match status" value="1"/>
</dbReference>
<dbReference type="InterPro" id="IPR043128">
    <property type="entry name" value="Rev_trsase/Diguanyl_cyclase"/>
</dbReference>
<evidence type="ECO:0000313" key="13">
    <source>
        <dbReference type="Proteomes" id="UP000288293"/>
    </source>
</evidence>
<keyword evidence="3" id="KW-1003">Cell membrane</keyword>
<dbReference type="OrthoDB" id="5800589at2"/>
<feature type="transmembrane region" description="Helical" evidence="7">
    <location>
        <begin position="284"/>
        <end position="304"/>
    </location>
</feature>
<evidence type="ECO:0000313" key="12">
    <source>
        <dbReference type="EMBL" id="RUO25649.1"/>
    </source>
</evidence>
<evidence type="ECO:0000256" key="4">
    <source>
        <dbReference type="ARBA" id="ARBA00022692"/>
    </source>
</evidence>
<dbReference type="GO" id="GO:0007165">
    <property type="term" value="P:signal transduction"/>
    <property type="evidence" value="ECO:0007669"/>
    <property type="project" value="InterPro"/>
</dbReference>
<keyword evidence="6 7" id="KW-0472">Membrane</keyword>
<dbReference type="PROSITE" id="PS50885">
    <property type="entry name" value="HAMP"/>
    <property type="match status" value="1"/>
</dbReference>
<dbReference type="Gene3D" id="3.30.70.270">
    <property type="match status" value="1"/>
</dbReference>
<evidence type="ECO:0000256" key="5">
    <source>
        <dbReference type="ARBA" id="ARBA00022989"/>
    </source>
</evidence>
<evidence type="ECO:0000259" key="8">
    <source>
        <dbReference type="PROSITE" id="PS50112"/>
    </source>
</evidence>
<dbReference type="Pfam" id="PF08447">
    <property type="entry name" value="PAS_3"/>
    <property type="match status" value="1"/>
</dbReference>
<dbReference type="InterPro" id="IPR000700">
    <property type="entry name" value="PAS-assoc_C"/>
</dbReference>
<comment type="subcellular location">
    <subcellularLocation>
        <location evidence="2">Cell membrane</location>
        <topology evidence="2">Multi-pass membrane protein</topology>
    </subcellularLocation>
</comment>
<evidence type="ECO:0008006" key="14">
    <source>
        <dbReference type="Google" id="ProtNLM"/>
    </source>
</evidence>
<dbReference type="GO" id="GO:0005886">
    <property type="term" value="C:plasma membrane"/>
    <property type="evidence" value="ECO:0007669"/>
    <property type="project" value="UniProtKB-SubCell"/>
</dbReference>
<proteinExistence type="predicted"/>
<feature type="domain" description="GGDEF" evidence="11">
    <location>
        <begin position="517"/>
        <end position="648"/>
    </location>
</feature>
<dbReference type="AlphaFoldDB" id="A0A432W6N8"/>
<feature type="domain" description="PAS" evidence="8">
    <location>
        <begin position="361"/>
        <end position="431"/>
    </location>
</feature>
<comment type="cofactor">
    <cofactor evidence="1">
        <name>Mg(2+)</name>
        <dbReference type="ChEBI" id="CHEBI:18420"/>
    </cofactor>
</comment>
<dbReference type="InterPro" id="IPR035965">
    <property type="entry name" value="PAS-like_dom_sf"/>
</dbReference>
<dbReference type="PANTHER" id="PTHR44757:SF2">
    <property type="entry name" value="BIOFILM ARCHITECTURE MAINTENANCE PROTEIN MBAA"/>
    <property type="match status" value="1"/>
</dbReference>